<dbReference type="PANTHER" id="PTHR23150:SF19">
    <property type="entry name" value="FORMYLGLYCINE-GENERATING ENZYME"/>
    <property type="match status" value="1"/>
</dbReference>
<evidence type="ECO:0000256" key="1">
    <source>
        <dbReference type="SAM" id="SignalP"/>
    </source>
</evidence>
<keyword evidence="4" id="KW-1185">Reference proteome</keyword>
<organism evidence="3 4">
    <name type="scientific">Spirosoma soli</name>
    <dbReference type="NCBI Taxonomy" id="1770529"/>
    <lineage>
        <taxon>Bacteria</taxon>
        <taxon>Pseudomonadati</taxon>
        <taxon>Bacteroidota</taxon>
        <taxon>Cytophagia</taxon>
        <taxon>Cytophagales</taxon>
        <taxon>Cytophagaceae</taxon>
        <taxon>Spirosoma</taxon>
    </lineage>
</organism>
<accession>A0ABW5M291</accession>
<comment type="caution">
    <text evidence="3">The sequence shown here is derived from an EMBL/GenBank/DDBJ whole genome shotgun (WGS) entry which is preliminary data.</text>
</comment>
<reference evidence="4" key="1">
    <citation type="journal article" date="2019" name="Int. J. Syst. Evol. Microbiol.">
        <title>The Global Catalogue of Microorganisms (GCM) 10K type strain sequencing project: providing services to taxonomists for standard genome sequencing and annotation.</title>
        <authorList>
            <consortium name="The Broad Institute Genomics Platform"/>
            <consortium name="The Broad Institute Genome Sequencing Center for Infectious Disease"/>
            <person name="Wu L."/>
            <person name="Ma J."/>
        </authorList>
    </citation>
    <scope>NUCLEOTIDE SEQUENCE [LARGE SCALE GENOMIC DNA]</scope>
    <source>
        <strain evidence="4">KCTC 42805</strain>
    </source>
</reference>
<dbReference type="SUPFAM" id="SSF56436">
    <property type="entry name" value="C-type lectin-like"/>
    <property type="match status" value="1"/>
</dbReference>
<evidence type="ECO:0000313" key="4">
    <source>
        <dbReference type="Proteomes" id="UP001597469"/>
    </source>
</evidence>
<sequence length="271" mass="29576">MRTTLYTFLTLILLLAGCSKWDVADKTIREIVTPPPPPPVTQLPDITNAPLVDLITVQGGKFKMGGDGDVDEMPIHDVELSGFYIGKFEITVKQYNDFVTDTKRAAPATPPWGLINEYPVVNVSWDDANAYCQWLTTKVNNGKRYRLPTEAEWEFAARGGTKSQGFLYAGSNNLAAVAQTNVSQPGSGMAKAPNELGIYNMSGNVHEHCADLYAVNYYSTLTGTAINPTGPTRGTARVARGGSYKSNFCRVADRSFATPPNETGFRVVREP</sequence>
<evidence type="ECO:0000259" key="2">
    <source>
        <dbReference type="Pfam" id="PF03781"/>
    </source>
</evidence>
<dbReference type="EMBL" id="JBHULN010000005">
    <property type="protein sequence ID" value="MFD2571170.1"/>
    <property type="molecule type" value="Genomic_DNA"/>
</dbReference>
<dbReference type="Proteomes" id="UP001597469">
    <property type="component" value="Unassembled WGS sequence"/>
</dbReference>
<dbReference type="PANTHER" id="PTHR23150">
    <property type="entry name" value="SULFATASE MODIFYING FACTOR 1, 2"/>
    <property type="match status" value="1"/>
</dbReference>
<dbReference type="InterPro" id="IPR016187">
    <property type="entry name" value="CTDL_fold"/>
</dbReference>
<dbReference type="Gene3D" id="3.90.1580.10">
    <property type="entry name" value="paralog of FGE (formylglycine-generating enzyme)"/>
    <property type="match status" value="1"/>
</dbReference>
<protein>
    <submittedName>
        <fullName evidence="3">Formylglycine-generating enzyme family protein</fullName>
    </submittedName>
</protein>
<feature type="signal peptide" evidence="1">
    <location>
        <begin position="1"/>
        <end position="24"/>
    </location>
</feature>
<feature type="domain" description="Sulfatase-modifying factor enzyme-like" evidence="2">
    <location>
        <begin position="53"/>
        <end position="269"/>
    </location>
</feature>
<dbReference type="InterPro" id="IPR051043">
    <property type="entry name" value="Sulfatase_Mod_Factor_Kinase"/>
</dbReference>
<dbReference type="RefSeq" id="WP_381522461.1">
    <property type="nucleotide sequence ID" value="NZ_JBHULN010000005.1"/>
</dbReference>
<keyword evidence="1" id="KW-0732">Signal</keyword>
<dbReference type="Pfam" id="PF03781">
    <property type="entry name" value="FGE-sulfatase"/>
    <property type="match status" value="1"/>
</dbReference>
<name>A0ABW5M291_9BACT</name>
<evidence type="ECO:0000313" key="3">
    <source>
        <dbReference type="EMBL" id="MFD2571170.1"/>
    </source>
</evidence>
<dbReference type="InterPro" id="IPR042095">
    <property type="entry name" value="SUMF_sf"/>
</dbReference>
<gene>
    <name evidence="3" type="ORF">ACFSUS_11025</name>
</gene>
<feature type="chain" id="PRO_5046401392" evidence="1">
    <location>
        <begin position="25"/>
        <end position="271"/>
    </location>
</feature>
<dbReference type="PROSITE" id="PS51257">
    <property type="entry name" value="PROKAR_LIPOPROTEIN"/>
    <property type="match status" value="1"/>
</dbReference>
<proteinExistence type="predicted"/>
<dbReference type="InterPro" id="IPR005532">
    <property type="entry name" value="SUMF_dom"/>
</dbReference>